<gene>
    <name evidence="3" type="ordered locus">CHU_0981</name>
</gene>
<keyword evidence="4" id="KW-1185">Reference proteome</keyword>
<name>A0A6N4SPN9_CYTH3</name>
<evidence type="ECO:0000313" key="3">
    <source>
        <dbReference type="EMBL" id="ABG58258.1"/>
    </source>
</evidence>
<comment type="similarity">
    <text evidence="1">Belongs to the glycosyl hydrolase 16 family.</text>
</comment>
<organism evidence="3 4">
    <name type="scientific">Cytophaga hutchinsonii (strain ATCC 33406 / DSM 1761 / CIP 103989 / NBRC 15051 / NCIMB 9469 / D465)</name>
    <dbReference type="NCBI Taxonomy" id="269798"/>
    <lineage>
        <taxon>Bacteria</taxon>
        <taxon>Pseudomonadati</taxon>
        <taxon>Bacteroidota</taxon>
        <taxon>Cytophagia</taxon>
        <taxon>Cytophagales</taxon>
        <taxon>Cytophagaceae</taxon>
        <taxon>Cytophaga</taxon>
    </lineage>
</organism>
<keyword evidence="3" id="KW-0378">Hydrolase</keyword>
<dbReference type="KEGG" id="chu:CHU_0981"/>
<dbReference type="InterPro" id="IPR050546">
    <property type="entry name" value="Glycosyl_Hydrlase_16"/>
</dbReference>
<dbReference type="InterPro" id="IPR000757">
    <property type="entry name" value="Beta-glucanase-like"/>
</dbReference>
<dbReference type="InterPro" id="IPR013320">
    <property type="entry name" value="ConA-like_dom_sf"/>
</dbReference>
<sequence>MLQTETYAVSIMQIRYKHAELYITRKIAGRIRTHFNSYYISMKKILLAAGAAILLLNGCKKTTDTPAVSKAADTLNYDMNETAVINAGWNKVLEESFSTDLSNWNIWQSGAYNNEYQYYSNHPKNIHLENGILTITAIKETVTGNKEPYSDSQKTFDFTSARIESKTSISANTSTPKIRLSARIKLAPGYGMWPAFWSYGDAWPTNGEIDVMEAKGHLPFQYGTNYFYGATAGKSDVPWTSGVDYTGTKDLTLYWHVYEVIWEETKLTFMLDGKIIRTLTNAASPGNYIDEMFGKDQNIALNLAVGGDYFNNPSPSTIETGSMYVDWVRVFTGN</sequence>
<feature type="domain" description="GH16" evidence="2">
    <location>
        <begin position="87"/>
        <end position="334"/>
    </location>
</feature>
<evidence type="ECO:0000256" key="1">
    <source>
        <dbReference type="ARBA" id="ARBA00006865"/>
    </source>
</evidence>
<dbReference type="EMBL" id="CP000383">
    <property type="protein sequence ID" value="ABG58258.1"/>
    <property type="molecule type" value="Genomic_DNA"/>
</dbReference>
<dbReference type="PANTHER" id="PTHR10963:SF60">
    <property type="entry name" value="GRAM-NEGATIVE BACTERIA-BINDING PROTEIN 1-RELATED"/>
    <property type="match status" value="1"/>
</dbReference>
<reference evidence="3 4" key="1">
    <citation type="journal article" date="2007" name="Appl. Environ. Microbiol.">
        <title>Genome sequence of the cellulolytic gliding bacterium Cytophaga hutchinsonii.</title>
        <authorList>
            <person name="Xie G."/>
            <person name="Bruce D.C."/>
            <person name="Challacombe J.F."/>
            <person name="Chertkov O."/>
            <person name="Detter J.C."/>
            <person name="Gilna P."/>
            <person name="Han C.S."/>
            <person name="Lucas S."/>
            <person name="Misra M."/>
            <person name="Myers G.L."/>
            <person name="Richardson P."/>
            <person name="Tapia R."/>
            <person name="Thayer N."/>
            <person name="Thompson L.S."/>
            <person name="Brettin T.S."/>
            <person name="Henrissat B."/>
            <person name="Wilson D.B."/>
            <person name="McBride M.J."/>
        </authorList>
    </citation>
    <scope>NUCLEOTIDE SEQUENCE [LARGE SCALE GENOMIC DNA]</scope>
    <source>
        <strain evidence="4">ATCC 33406 / DSM 1761 / CIP 103989 / NBRC 15051 / NCIMB 9469 / D465</strain>
    </source>
</reference>
<dbReference type="Proteomes" id="UP000001822">
    <property type="component" value="Chromosome"/>
</dbReference>
<dbReference type="Pfam" id="PF00722">
    <property type="entry name" value="Glyco_hydro_16"/>
    <property type="match status" value="1"/>
</dbReference>
<dbReference type="PANTHER" id="PTHR10963">
    <property type="entry name" value="GLYCOSYL HYDROLASE-RELATED"/>
    <property type="match status" value="1"/>
</dbReference>
<dbReference type="Gene3D" id="2.60.120.200">
    <property type="match status" value="1"/>
</dbReference>
<evidence type="ECO:0000259" key="2">
    <source>
        <dbReference type="PROSITE" id="PS51762"/>
    </source>
</evidence>
<protein>
    <submittedName>
        <fullName evidence="3">B-glycosidase, glycoside hydrolase family 16 protein</fullName>
    </submittedName>
</protein>
<dbReference type="AlphaFoldDB" id="A0A6N4SPN9"/>
<dbReference type="CDD" id="cd08023">
    <property type="entry name" value="GH16_laminarinase_like"/>
    <property type="match status" value="1"/>
</dbReference>
<dbReference type="PROSITE" id="PS51762">
    <property type="entry name" value="GH16_2"/>
    <property type="match status" value="1"/>
</dbReference>
<evidence type="ECO:0000313" key="4">
    <source>
        <dbReference type="Proteomes" id="UP000001822"/>
    </source>
</evidence>
<proteinExistence type="inferred from homology"/>
<dbReference type="GO" id="GO:0005975">
    <property type="term" value="P:carbohydrate metabolic process"/>
    <property type="evidence" value="ECO:0007669"/>
    <property type="project" value="InterPro"/>
</dbReference>
<accession>A0A6N4SPN9</accession>
<dbReference type="SUPFAM" id="SSF49899">
    <property type="entry name" value="Concanavalin A-like lectins/glucanases"/>
    <property type="match status" value="1"/>
</dbReference>
<dbReference type="GO" id="GO:0004553">
    <property type="term" value="F:hydrolase activity, hydrolyzing O-glycosyl compounds"/>
    <property type="evidence" value="ECO:0007669"/>
    <property type="project" value="InterPro"/>
</dbReference>